<feature type="chain" id="PRO_5047339197" evidence="1">
    <location>
        <begin position="20"/>
        <end position="213"/>
    </location>
</feature>
<keyword evidence="1" id="KW-0732">Signal</keyword>
<dbReference type="Proteomes" id="UP001479606">
    <property type="component" value="Unassembled WGS sequence"/>
</dbReference>
<reference evidence="2 3" key="1">
    <citation type="journal article" date="2018" name="Arch. Microbiol.">
        <title>Hymenobacter segetis sp. nov., isolated from soil.</title>
        <authorList>
            <person name="Ten L.N."/>
            <person name="Lim S.J."/>
            <person name="Kim B.O."/>
            <person name="Kang I.K."/>
            <person name="Jung H.Y."/>
        </authorList>
    </citation>
    <scope>NUCLEOTIDE SEQUENCE [LARGE SCALE GENOMIC DNA]</scope>
    <source>
        <strain evidence="2 3">S7-3-11</strain>
    </source>
</reference>
<protein>
    <submittedName>
        <fullName evidence="2">Uncharacterized protein</fullName>
    </submittedName>
</protein>
<evidence type="ECO:0000256" key="1">
    <source>
        <dbReference type="SAM" id="SignalP"/>
    </source>
</evidence>
<evidence type="ECO:0000313" key="3">
    <source>
        <dbReference type="Proteomes" id="UP001479606"/>
    </source>
</evidence>
<sequence length="213" mass="24152">MKPLLLLLLSLLLKLPATGPPAVRVAFSPLTKVAYLAAAKGAIVTKPVVAFPVKKTRGRIVIPTAKGPTVFKDNDADEENPDWEKFTYQGYLPKFECHLILHNHYEWSQYILVDKSGRKTEISGMVVYSPDLRSFVAISGGVESAMYPNSIQLFRFESHHWREVWKIEPSVDPATWEPDEIHWLSNSTLLLKKKMWTGKNPGTIFTYAKLTIR</sequence>
<proteinExistence type="predicted"/>
<dbReference type="RefSeq" id="WP_342296573.1">
    <property type="nucleotide sequence ID" value="NZ_JBCEVZ010000009.1"/>
</dbReference>
<keyword evidence="3" id="KW-1185">Reference proteome</keyword>
<dbReference type="EMBL" id="JBCEVZ010000009">
    <property type="protein sequence ID" value="MEL5993728.1"/>
    <property type="molecule type" value="Genomic_DNA"/>
</dbReference>
<gene>
    <name evidence="2" type="ORF">AAFH49_05875</name>
</gene>
<comment type="caution">
    <text evidence="2">The sequence shown here is derived from an EMBL/GenBank/DDBJ whole genome shotgun (WGS) entry which is preliminary data.</text>
</comment>
<organism evidence="2 3">
    <name type="scientific">Hymenobacter segetis</name>
    <dbReference type="NCBI Taxonomy" id="2025509"/>
    <lineage>
        <taxon>Bacteria</taxon>
        <taxon>Pseudomonadati</taxon>
        <taxon>Bacteroidota</taxon>
        <taxon>Cytophagia</taxon>
        <taxon>Cytophagales</taxon>
        <taxon>Hymenobacteraceae</taxon>
        <taxon>Hymenobacter</taxon>
    </lineage>
</organism>
<feature type="signal peptide" evidence="1">
    <location>
        <begin position="1"/>
        <end position="19"/>
    </location>
</feature>
<accession>A0ABU9LUV0</accession>
<evidence type="ECO:0000313" key="2">
    <source>
        <dbReference type="EMBL" id="MEL5993728.1"/>
    </source>
</evidence>
<name>A0ABU9LUV0_9BACT</name>